<evidence type="ECO:0000313" key="1">
    <source>
        <dbReference type="EMBL" id="EME81463.1"/>
    </source>
</evidence>
<dbReference type="Proteomes" id="UP000016932">
    <property type="component" value="Unassembled WGS sequence"/>
</dbReference>
<dbReference type="EMBL" id="KB446560">
    <property type="protein sequence ID" value="EME81463.1"/>
    <property type="molecule type" value="Genomic_DNA"/>
</dbReference>
<sequence length="67" mass="7436">MPGASINSIISTTDSRDMIHDMTNLLTRSRFTPDGKDSLPELRQMIRAGQAESPAGLLWVHDNNKIN</sequence>
<evidence type="ECO:0000313" key="2">
    <source>
        <dbReference type="Proteomes" id="UP000016932"/>
    </source>
</evidence>
<dbReference type="KEGG" id="pfj:MYCFIDRAFT_176742"/>
<dbReference type="GeneID" id="19333625"/>
<protein>
    <submittedName>
        <fullName evidence="1">Uncharacterized protein</fullName>
    </submittedName>
</protein>
<proteinExistence type="predicted"/>
<dbReference type="RefSeq" id="XP_007928643.1">
    <property type="nucleotide sequence ID" value="XM_007930452.1"/>
</dbReference>
<accession>M3AWF0</accession>
<dbReference type="VEuPathDB" id="FungiDB:MYCFIDRAFT_176742"/>
<dbReference type="AlphaFoldDB" id="M3AWF0"/>
<keyword evidence="2" id="KW-1185">Reference proteome</keyword>
<dbReference type="HOGENOM" id="CLU_2813487_0_0_1"/>
<organism evidence="1 2">
    <name type="scientific">Pseudocercospora fijiensis (strain CIRAD86)</name>
    <name type="common">Black leaf streak disease fungus</name>
    <name type="synonym">Mycosphaerella fijiensis</name>
    <dbReference type="NCBI Taxonomy" id="383855"/>
    <lineage>
        <taxon>Eukaryota</taxon>
        <taxon>Fungi</taxon>
        <taxon>Dikarya</taxon>
        <taxon>Ascomycota</taxon>
        <taxon>Pezizomycotina</taxon>
        <taxon>Dothideomycetes</taxon>
        <taxon>Dothideomycetidae</taxon>
        <taxon>Mycosphaerellales</taxon>
        <taxon>Mycosphaerellaceae</taxon>
        <taxon>Pseudocercospora</taxon>
    </lineage>
</organism>
<gene>
    <name evidence="1" type="ORF">MYCFIDRAFT_176742</name>
</gene>
<reference evidence="1 2" key="1">
    <citation type="journal article" date="2012" name="PLoS Pathog.">
        <title>Diverse lifestyles and strategies of plant pathogenesis encoded in the genomes of eighteen Dothideomycetes fungi.</title>
        <authorList>
            <person name="Ohm R.A."/>
            <person name="Feau N."/>
            <person name="Henrissat B."/>
            <person name="Schoch C.L."/>
            <person name="Horwitz B.A."/>
            <person name="Barry K.W."/>
            <person name="Condon B.J."/>
            <person name="Copeland A.C."/>
            <person name="Dhillon B."/>
            <person name="Glaser F."/>
            <person name="Hesse C.N."/>
            <person name="Kosti I."/>
            <person name="LaButti K."/>
            <person name="Lindquist E.A."/>
            <person name="Lucas S."/>
            <person name="Salamov A.A."/>
            <person name="Bradshaw R.E."/>
            <person name="Ciuffetti L."/>
            <person name="Hamelin R.C."/>
            <person name="Kema G.H.J."/>
            <person name="Lawrence C."/>
            <person name="Scott J.A."/>
            <person name="Spatafora J.W."/>
            <person name="Turgeon B.G."/>
            <person name="de Wit P.J.G.M."/>
            <person name="Zhong S."/>
            <person name="Goodwin S.B."/>
            <person name="Grigoriev I.V."/>
        </authorList>
    </citation>
    <scope>NUCLEOTIDE SEQUENCE [LARGE SCALE GENOMIC DNA]</scope>
    <source>
        <strain evidence="1 2">CIRAD86</strain>
    </source>
</reference>
<name>M3AWF0_PSEFD</name>